<dbReference type="Pfam" id="PF00561">
    <property type="entry name" value="Abhydrolase_1"/>
    <property type="match status" value="1"/>
</dbReference>
<organism evidence="3">
    <name type="scientific">Anopheles atroparvus</name>
    <name type="common">European mosquito</name>
    <dbReference type="NCBI Taxonomy" id="41427"/>
    <lineage>
        <taxon>Eukaryota</taxon>
        <taxon>Metazoa</taxon>
        <taxon>Ecdysozoa</taxon>
        <taxon>Arthropoda</taxon>
        <taxon>Hexapoda</taxon>
        <taxon>Insecta</taxon>
        <taxon>Pterygota</taxon>
        <taxon>Neoptera</taxon>
        <taxon>Endopterygota</taxon>
        <taxon>Diptera</taxon>
        <taxon>Nematocera</taxon>
        <taxon>Culicoidea</taxon>
        <taxon>Culicidae</taxon>
        <taxon>Anophelinae</taxon>
        <taxon>Anopheles</taxon>
    </lineage>
</organism>
<keyword evidence="1" id="KW-0442">Lipid degradation</keyword>
<dbReference type="Gene3D" id="3.40.50.1820">
    <property type="entry name" value="alpha/beta hydrolase"/>
    <property type="match status" value="1"/>
</dbReference>
<name>A0A182IQU5_ANOAO</name>
<evidence type="ECO:0000256" key="2">
    <source>
        <dbReference type="ARBA" id="ARBA00023098"/>
    </source>
</evidence>
<dbReference type="VEuPathDB" id="VectorBase:AATE003728"/>
<dbReference type="EnsemblMetazoa" id="AATE003728-RA">
    <property type="protein sequence ID" value="AATE003728-PA.1"/>
    <property type="gene ID" value="AATE003728"/>
</dbReference>
<proteinExistence type="predicted"/>
<dbReference type="InterPro" id="IPR000073">
    <property type="entry name" value="AB_hydrolase_1"/>
</dbReference>
<evidence type="ECO:0000256" key="1">
    <source>
        <dbReference type="ARBA" id="ARBA00022963"/>
    </source>
</evidence>
<accession>A0A182IQU5</accession>
<dbReference type="SUPFAM" id="SSF53474">
    <property type="entry name" value="alpha/beta-Hydrolases"/>
    <property type="match status" value="1"/>
</dbReference>
<reference evidence="3" key="1">
    <citation type="submission" date="2022-08" db="UniProtKB">
        <authorList>
            <consortium name="EnsemblMetazoa"/>
        </authorList>
    </citation>
    <scope>IDENTIFICATION</scope>
    <source>
        <strain evidence="3">EBRO</strain>
    </source>
</reference>
<dbReference type="AlphaFoldDB" id="A0A182IQU5"/>
<protein>
    <submittedName>
        <fullName evidence="3">Uncharacterized protein</fullName>
    </submittedName>
</protein>
<dbReference type="STRING" id="41427.A0A182IQU5"/>
<evidence type="ECO:0000313" key="3">
    <source>
        <dbReference type="EnsemblMetazoa" id="AATE003728-PA.1"/>
    </source>
</evidence>
<dbReference type="PANTHER" id="PTHR11005">
    <property type="entry name" value="LYSOSOMAL ACID LIPASE-RELATED"/>
    <property type="match status" value="1"/>
</dbReference>
<keyword evidence="2" id="KW-0443">Lipid metabolism</keyword>
<dbReference type="GO" id="GO:0016042">
    <property type="term" value="P:lipid catabolic process"/>
    <property type="evidence" value="ECO:0007669"/>
    <property type="project" value="UniProtKB-KW"/>
</dbReference>
<sequence>MESLYGLRAERERGEMLVAWGRFPAHYVQRGLLVLQCLQCALAAFNGTPVDKVDVSPRPPLPTPATPWKRPPIAFDRDLVIELVEAADYPIEKHVLTTPDGYILKLHRIPDPLQYPEEPAAPVDPELVRFGPTNRFRGTVLLVPGLFSTAADFVVTGPENGLAFVLADAGYDVWMANVRGSRFARKNVRLSVAQSEFWDFSFHEIGTIDIAAIIDYILRETNQPKVFYVGHNQGVSELFALLATKPRYNRKIQHAVALAPLVYLGTTENRIIRRAAELTDRLYATLRSLNVNEIKPSPDFVRLLSGTVCSGDTNELCAEMLRAFLGSTVDRSRNLLPVIVDDLLSSISTRQLIHFGQLMQTRKFQQFDHKNHMINVQRYGQAKPPEYNLSRVRLPVSLFHGTRDFVTSIKDAQRLKDALKNVKHFVEVPNMNHIDFVYSDKLYGLVTRKIIEIFNTSHPLHVFSLANIVCERIKILDQDKH</sequence>
<dbReference type="FunFam" id="3.40.50.1820:FF:000179">
    <property type="entry name" value="Lipase"/>
    <property type="match status" value="1"/>
</dbReference>
<dbReference type="InterPro" id="IPR029058">
    <property type="entry name" value="AB_hydrolase_fold"/>
</dbReference>